<evidence type="ECO:0008006" key="4">
    <source>
        <dbReference type="Google" id="ProtNLM"/>
    </source>
</evidence>
<dbReference type="STRING" id="1202772.A0A1V9Y897"/>
<feature type="region of interest" description="Disordered" evidence="1">
    <location>
        <begin position="1"/>
        <end position="31"/>
    </location>
</feature>
<comment type="caution">
    <text evidence="2">The sequence shown here is derived from an EMBL/GenBank/DDBJ whole genome shotgun (WGS) entry which is preliminary data.</text>
</comment>
<keyword evidence="3" id="KW-1185">Reference proteome</keyword>
<feature type="non-terminal residue" evidence="2">
    <location>
        <position position="574"/>
    </location>
</feature>
<dbReference type="OrthoDB" id="78084at2759"/>
<dbReference type="SUPFAM" id="SSF54160">
    <property type="entry name" value="Chromo domain-like"/>
    <property type="match status" value="1"/>
</dbReference>
<evidence type="ECO:0000313" key="2">
    <source>
        <dbReference type="EMBL" id="OQR81951.1"/>
    </source>
</evidence>
<dbReference type="InterPro" id="IPR016197">
    <property type="entry name" value="Chromo-like_dom_sf"/>
</dbReference>
<name>A0A1V9Y897_ACHHY</name>
<evidence type="ECO:0000256" key="1">
    <source>
        <dbReference type="SAM" id="MobiDB-lite"/>
    </source>
</evidence>
<accession>A0A1V9Y897</accession>
<dbReference type="Proteomes" id="UP000243579">
    <property type="component" value="Unassembled WGS sequence"/>
</dbReference>
<dbReference type="AlphaFoldDB" id="A0A1V9Y897"/>
<sequence>MGQEDVPTPTAARVQSTPALPKPPSYSGSTATEKRVFMPDLRMDFKELDAVSRMSKLVADMYTLLEDNNLLWTLEAEPKRINKRLVGALAPSGFKHIFVNDLAMEGNKPLWKDVTKMVVYLRSRAEAWIQWEPRRALDAAMADTGADNCVVSRGLLDEPMTLCVQPRLQRPAKPHVLQPFGSKSPPIKVSWTAQFGEVLLQTSAGPLALRGLVALVNEEDKTSYMLLSRPVLVKLGFSLDELLVKALEKQAVYQVSDVWPTDQETKLSSLIALASDIDDDPASIELVATPELGDHDAAAVRQALDERDATGNVGSKPQHVNNLVTAVEQSSPDFISPLQQPDFDFPTRDAIVAAQKQAIGEGEDHAAQHATWCEALTNMHRKCTSKVLRQRLRGREFRVSPSRAETPNFSIGDFFLVAEPEVTHKLQYRWQGPRVITGSKNPWVFEVQLLVPPCETKDTHVQRMQFYCEHDHGMLEDITAQATFAAGGHNVRGFGAIRNTPRVGWEIEVKWLGLQDLDNTWEPALELYQDVPDLLLRHLLREVRNGEPQYPELLAFLKNRLEMRGQKILQVFEE</sequence>
<reference evidence="2 3" key="1">
    <citation type="journal article" date="2014" name="Genome Biol. Evol.">
        <title>The secreted proteins of Achlya hypogyna and Thraustotheca clavata identify the ancestral oomycete secretome and reveal gene acquisitions by horizontal gene transfer.</title>
        <authorList>
            <person name="Misner I."/>
            <person name="Blouin N."/>
            <person name="Leonard G."/>
            <person name="Richards T.A."/>
            <person name="Lane C.E."/>
        </authorList>
    </citation>
    <scope>NUCLEOTIDE SEQUENCE [LARGE SCALE GENOMIC DNA]</scope>
    <source>
        <strain evidence="2 3">ATCC 48635</strain>
    </source>
</reference>
<organism evidence="2 3">
    <name type="scientific">Achlya hypogyna</name>
    <name type="common">Oomycete</name>
    <name type="synonym">Protoachlya hypogyna</name>
    <dbReference type="NCBI Taxonomy" id="1202772"/>
    <lineage>
        <taxon>Eukaryota</taxon>
        <taxon>Sar</taxon>
        <taxon>Stramenopiles</taxon>
        <taxon>Oomycota</taxon>
        <taxon>Saprolegniomycetes</taxon>
        <taxon>Saprolegniales</taxon>
        <taxon>Achlyaceae</taxon>
        <taxon>Achlya</taxon>
    </lineage>
</organism>
<gene>
    <name evidence="2" type="ORF">ACHHYP_16398</name>
</gene>
<dbReference type="EMBL" id="JNBR01002605">
    <property type="protein sequence ID" value="OQR81951.1"/>
    <property type="molecule type" value="Genomic_DNA"/>
</dbReference>
<evidence type="ECO:0000313" key="3">
    <source>
        <dbReference type="Proteomes" id="UP000243579"/>
    </source>
</evidence>
<protein>
    <recommendedName>
        <fullName evidence="4">Chromo domain-containing protein</fullName>
    </recommendedName>
</protein>
<proteinExistence type="predicted"/>